<reference evidence="4 5" key="1">
    <citation type="journal article" date="2014" name="Int. J. Syst. Evol. Microbiol.">
        <title>Complete genome sequence of Corynebacterium casei LMG S-19264T (=DSM 44701T), isolated from a smear-ripened cheese.</title>
        <authorList>
            <consortium name="US DOE Joint Genome Institute (JGI-PGF)"/>
            <person name="Walter F."/>
            <person name="Albersmeier A."/>
            <person name="Kalinowski J."/>
            <person name="Ruckert C."/>
        </authorList>
    </citation>
    <scope>NUCLEOTIDE SEQUENCE [LARGE SCALE GENOMIC DNA]</scope>
    <source>
        <strain evidence="4 5">CGMCC 1.15295</strain>
    </source>
</reference>
<keyword evidence="2" id="KW-0812">Transmembrane</keyword>
<sequence>MNSNKNLLFTLLCLVAFNYTNAQETDTDENKLSLTEGTIDNQFEYVIQRSNSYEDFKVVKKTWLYSLKAHTIDTLKVIQQNLSDTKLVVKNQAEEIKILKDNLANTNATLSTVKEEKNNMSLFGMQMSKAGYSALMWSFIAILLALLLLFIYKFRNSNIITKQAKKSLEDTEREFNEHRSIALEREQKVRRQLQDEINKQKTNKKDK</sequence>
<comment type="caution">
    <text evidence="4">The sequence shown here is derived from an EMBL/GenBank/DDBJ whole genome shotgun (WGS) entry which is preliminary data.</text>
</comment>
<keyword evidence="2" id="KW-0472">Membrane</keyword>
<evidence type="ECO:0000256" key="3">
    <source>
        <dbReference type="SAM" id="SignalP"/>
    </source>
</evidence>
<keyword evidence="2" id="KW-1133">Transmembrane helix</keyword>
<protein>
    <recommendedName>
        <fullName evidence="6">tRNA (Guanine-N1)-methyltransferase</fullName>
    </recommendedName>
</protein>
<accession>A0A8J2XH48</accession>
<evidence type="ECO:0008006" key="6">
    <source>
        <dbReference type="Google" id="ProtNLM"/>
    </source>
</evidence>
<feature type="transmembrane region" description="Helical" evidence="2">
    <location>
        <begin position="130"/>
        <end position="152"/>
    </location>
</feature>
<dbReference type="EMBL" id="BMIC01000002">
    <property type="protein sequence ID" value="GFZ86632.1"/>
    <property type="molecule type" value="Genomic_DNA"/>
</dbReference>
<dbReference type="Proteomes" id="UP000598120">
    <property type="component" value="Unassembled WGS sequence"/>
</dbReference>
<dbReference type="AlphaFoldDB" id="A0A8J2XH48"/>
<keyword evidence="3" id="KW-0732">Signal</keyword>
<evidence type="ECO:0000313" key="5">
    <source>
        <dbReference type="Proteomes" id="UP000598120"/>
    </source>
</evidence>
<gene>
    <name evidence="4" type="ORF">GCM10011531_17520</name>
</gene>
<feature type="signal peptide" evidence="3">
    <location>
        <begin position="1"/>
        <end position="22"/>
    </location>
</feature>
<dbReference type="RefSeq" id="WP_188605981.1">
    <property type="nucleotide sequence ID" value="NZ_BMIC01000002.1"/>
</dbReference>
<evidence type="ECO:0000313" key="4">
    <source>
        <dbReference type="EMBL" id="GFZ86632.1"/>
    </source>
</evidence>
<evidence type="ECO:0000256" key="2">
    <source>
        <dbReference type="SAM" id="Phobius"/>
    </source>
</evidence>
<keyword evidence="1" id="KW-0175">Coiled coil</keyword>
<organism evidence="4 5">
    <name type="scientific">Aquaticitalea lipolytica</name>
    <dbReference type="NCBI Taxonomy" id="1247562"/>
    <lineage>
        <taxon>Bacteria</taxon>
        <taxon>Pseudomonadati</taxon>
        <taxon>Bacteroidota</taxon>
        <taxon>Flavobacteriia</taxon>
        <taxon>Flavobacteriales</taxon>
        <taxon>Flavobacteriaceae</taxon>
        <taxon>Aquaticitalea</taxon>
    </lineage>
</organism>
<feature type="coiled-coil region" evidence="1">
    <location>
        <begin position="89"/>
        <end position="116"/>
    </location>
</feature>
<name>A0A8J2XH48_9FLAO</name>
<evidence type="ECO:0000256" key="1">
    <source>
        <dbReference type="SAM" id="Coils"/>
    </source>
</evidence>
<feature type="chain" id="PRO_5035243401" description="tRNA (Guanine-N1)-methyltransferase" evidence="3">
    <location>
        <begin position="23"/>
        <end position="207"/>
    </location>
</feature>
<keyword evidence="5" id="KW-1185">Reference proteome</keyword>
<proteinExistence type="predicted"/>